<feature type="compositionally biased region" description="Basic residues" evidence="2">
    <location>
        <begin position="88"/>
        <end position="99"/>
    </location>
</feature>
<accession>A0A8J5RFL9</accession>
<protein>
    <submittedName>
        <fullName evidence="3">Uncharacterized protein</fullName>
    </submittedName>
</protein>
<evidence type="ECO:0000313" key="3">
    <source>
        <dbReference type="EMBL" id="KAG8040311.1"/>
    </source>
</evidence>
<feature type="compositionally biased region" description="Low complexity" evidence="2">
    <location>
        <begin position="140"/>
        <end position="149"/>
    </location>
</feature>
<feature type="region of interest" description="Disordered" evidence="2">
    <location>
        <begin position="77"/>
        <end position="103"/>
    </location>
</feature>
<evidence type="ECO:0000313" key="4">
    <source>
        <dbReference type="Proteomes" id="UP000729913"/>
    </source>
</evidence>
<name>A0A8J5RFL9_9HYME</name>
<dbReference type="PANTHER" id="PTHR17611">
    <property type="entry name" value="DNA SEGMENT, CHR 5, ERATO DOI 579, EXPRESSED"/>
    <property type="match status" value="1"/>
</dbReference>
<feature type="compositionally biased region" description="Basic and acidic residues" evidence="2">
    <location>
        <begin position="155"/>
        <end position="166"/>
    </location>
</feature>
<evidence type="ECO:0000256" key="2">
    <source>
        <dbReference type="SAM" id="MobiDB-lite"/>
    </source>
</evidence>
<sequence length="479" mass="53938">MRNPGLRLVGLTTSPSGGGVFGTRAEEELRHWLESRLDALGIDPVAYSRFVLSLLRRPPDSALSPLDEDIDFAGVNRPAGGGGAGAGGRRHHHRVRPRARISGDRDQRRAVVQCLTNAADQKCGVEPLVDELCAKLRNLEGSSGSTNDTSDTETEESKRKNLESRTIDHKEDKGTFGFAKSMERERDNDRESEMDKIKLQELQAKFDHSLEALWDSGPDYNLNWSDYGGDGPWNWRDLGNNLITIDNPKINSFYSSPHDDINLIIKQQRQQKEQQQYLSATNDYKEKLNNLKNEIDGNKIINNDGGNFVELKLKNEQEQKQEVEAKVIEVIEDKEQVRIEVKNNASENVKVEQSEVEEEEEDLLTSARTHFRPIKDDGNWVDGTTFPVNNNYESVNYRRSSCGNLLYLPNDDNPYMEYHETIIVPLSSSSASNTSTTAAAGDGTAVRNFTLKFRVKQCDKRHSSSFNCRPLAALRPLTL</sequence>
<dbReference type="EMBL" id="JAAOIC020000023">
    <property type="protein sequence ID" value="KAG8040311.1"/>
    <property type="molecule type" value="Genomic_DNA"/>
</dbReference>
<keyword evidence="1" id="KW-0175">Coiled coil</keyword>
<reference evidence="3" key="2">
    <citation type="submission" date="2021-04" db="EMBL/GenBank/DDBJ databases">
        <title>Genome-wide patterns of bracovirus chromosomal integration into multiple host tissues during parasitism.</title>
        <authorList>
            <person name="Chebbi M.A.C."/>
        </authorList>
    </citation>
    <scope>NUCLEOTIDE SEQUENCE</scope>
    <source>
        <tissue evidence="3">Whole body</tissue>
    </source>
</reference>
<dbReference type="Proteomes" id="UP000729913">
    <property type="component" value="Unassembled WGS sequence"/>
</dbReference>
<evidence type="ECO:0000256" key="1">
    <source>
        <dbReference type="SAM" id="Coils"/>
    </source>
</evidence>
<keyword evidence="4" id="KW-1185">Reference proteome</keyword>
<dbReference type="PANTHER" id="PTHR17611:SF3">
    <property type="entry name" value="DNA SEGMENT, CHR 5, ERATO DOI 579, EXPRESSED"/>
    <property type="match status" value="1"/>
</dbReference>
<reference evidence="3" key="1">
    <citation type="submission" date="2020-03" db="EMBL/GenBank/DDBJ databases">
        <authorList>
            <person name="Chebbi M.A."/>
            <person name="Drezen J.M."/>
        </authorList>
    </citation>
    <scope>NUCLEOTIDE SEQUENCE</scope>
    <source>
        <tissue evidence="3">Whole body</tissue>
    </source>
</reference>
<feature type="coiled-coil region" evidence="1">
    <location>
        <begin position="274"/>
        <end position="362"/>
    </location>
</feature>
<proteinExistence type="predicted"/>
<feature type="region of interest" description="Disordered" evidence="2">
    <location>
        <begin position="139"/>
        <end position="166"/>
    </location>
</feature>
<dbReference type="Pfam" id="PF15376">
    <property type="entry name" value="DUF4603"/>
    <property type="match status" value="1"/>
</dbReference>
<organism evidence="3 4">
    <name type="scientific">Cotesia typhae</name>
    <dbReference type="NCBI Taxonomy" id="2053667"/>
    <lineage>
        <taxon>Eukaryota</taxon>
        <taxon>Metazoa</taxon>
        <taxon>Ecdysozoa</taxon>
        <taxon>Arthropoda</taxon>
        <taxon>Hexapoda</taxon>
        <taxon>Insecta</taxon>
        <taxon>Pterygota</taxon>
        <taxon>Neoptera</taxon>
        <taxon>Endopterygota</taxon>
        <taxon>Hymenoptera</taxon>
        <taxon>Apocrita</taxon>
        <taxon>Ichneumonoidea</taxon>
        <taxon>Braconidae</taxon>
        <taxon>Microgastrinae</taxon>
        <taxon>Cotesia</taxon>
    </lineage>
</organism>
<gene>
    <name evidence="3" type="ORF">G9C98_000882</name>
</gene>
<dbReference type="InterPro" id="IPR027871">
    <property type="entry name" value="DUF4603"/>
</dbReference>
<comment type="caution">
    <text evidence="3">The sequence shown here is derived from an EMBL/GenBank/DDBJ whole genome shotgun (WGS) entry which is preliminary data.</text>
</comment>
<dbReference type="OrthoDB" id="3247158at2759"/>
<dbReference type="AlphaFoldDB" id="A0A8J5RFL9"/>